<accession>A0AA40DTR9</accession>
<name>A0AA40DTR9_9PEZI</name>
<organism evidence="2 3">
    <name type="scientific">Lasiosphaeris hirsuta</name>
    <dbReference type="NCBI Taxonomy" id="260670"/>
    <lineage>
        <taxon>Eukaryota</taxon>
        <taxon>Fungi</taxon>
        <taxon>Dikarya</taxon>
        <taxon>Ascomycota</taxon>
        <taxon>Pezizomycotina</taxon>
        <taxon>Sordariomycetes</taxon>
        <taxon>Sordariomycetidae</taxon>
        <taxon>Sordariales</taxon>
        <taxon>Lasiosphaeriaceae</taxon>
        <taxon>Lasiosphaeris</taxon>
    </lineage>
</organism>
<feature type="compositionally biased region" description="Low complexity" evidence="1">
    <location>
        <begin position="38"/>
        <end position="53"/>
    </location>
</feature>
<protein>
    <recommendedName>
        <fullName evidence="4">Trafficking protein particle complex subunit 12</fullName>
    </recommendedName>
</protein>
<evidence type="ECO:0000313" key="2">
    <source>
        <dbReference type="EMBL" id="KAK0715205.1"/>
    </source>
</evidence>
<dbReference type="GO" id="GO:0005794">
    <property type="term" value="C:Golgi apparatus"/>
    <property type="evidence" value="ECO:0007669"/>
    <property type="project" value="TreeGrafter"/>
</dbReference>
<keyword evidence="3" id="KW-1185">Reference proteome</keyword>
<dbReference type="AlphaFoldDB" id="A0AA40DTR9"/>
<dbReference type="PANTHER" id="PTHR21581:SF6">
    <property type="entry name" value="TRAFFICKING PROTEIN PARTICLE COMPLEX SUBUNIT 12"/>
    <property type="match status" value="1"/>
</dbReference>
<dbReference type="GO" id="GO:0030008">
    <property type="term" value="C:TRAPP complex"/>
    <property type="evidence" value="ECO:0007669"/>
    <property type="project" value="TreeGrafter"/>
</dbReference>
<evidence type="ECO:0000256" key="1">
    <source>
        <dbReference type="SAM" id="MobiDB-lite"/>
    </source>
</evidence>
<comment type="caution">
    <text evidence="2">The sequence shown here is derived from an EMBL/GenBank/DDBJ whole genome shotgun (WGS) entry which is preliminary data.</text>
</comment>
<dbReference type="Proteomes" id="UP001172102">
    <property type="component" value="Unassembled WGS sequence"/>
</dbReference>
<dbReference type="PANTHER" id="PTHR21581">
    <property type="entry name" value="D-ALANYL-D-ALANINE CARBOXYPEPTIDASE"/>
    <property type="match status" value="1"/>
</dbReference>
<proteinExistence type="predicted"/>
<feature type="region of interest" description="Disordered" evidence="1">
    <location>
        <begin position="1"/>
        <end position="120"/>
    </location>
</feature>
<evidence type="ECO:0008006" key="4">
    <source>
        <dbReference type="Google" id="ProtNLM"/>
    </source>
</evidence>
<reference evidence="2" key="1">
    <citation type="submission" date="2023-06" db="EMBL/GenBank/DDBJ databases">
        <title>Genome-scale phylogeny and comparative genomics of the fungal order Sordariales.</title>
        <authorList>
            <consortium name="Lawrence Berkeley National Laboratory"/>
            <person name="Hensen N."/>
            <person name="Bonometti L."/>
            <person name="Westerberg I."/>
            <person name="Brannstrom I.O."/>
            <person name="Guillou S."/>
            <person name="Cros-Aarteil S."/>
            <person name="Calhoun S."/>
            <person name="Haridas S."/>
            <person name="Kuo A."/>
            <person name="Mondo S."/>
            <person name="Pangilinan J."/>
            <person name="Riley R."/>
            <person name="Labutti K."/>
            <person name="Andreopoulos B."/>
            <person name="Lipzen A."/>
            <person name="Chen C."/>
            <person name="Yanf M."/>
            <person name="Daum C."/>
            <person name="Ng V."/>
            <person name="Clum A."/>
            <person name="Steindorff A."/>
            <person name="Ohm R."/>
            <person name="Martin F."/>
            <person name="Silar P."/>
            <person name="Natvig D."/>
            <person name="Lalanne C."/>
            <person name="Gautier V."/>
            <person name="Ament-Velasquez S.L."/>
            <person name="Kruys A."/>
            <person name="Hutchinson M.I."/>
            <person name="Powell A.J."/>
            <person name="Barry K."/>
            <person name="Miller A.N."/>
            <person name="Grigoriev I.V."/>
            <person name="Debuchy R."/>
            <person name="Gladieux P."/>
            <person name="Thoren M.H."/>
            <person name="Johannesson H."/>
        </authorList>
    </citation>
    <scope>NUCLEOTIDE SEQUENCE</scope>
    <source>
        <strain evidence="2">SMH4607-1</strain>
    </source>
</reference>
<gene>
    <name evidence="2" type="ORF">B0H67DRAFT_580192</name>
</gene>
<dbReference type="EMBL" id="JAUKUA010000004">
    <property type="protein sequence ID" value="KAK0715205.1"/>
    <property type="molecule type" value="Genomic_DNA"/>
</dbReference>
<evidence type="ECO:0000313" key="3">
    <source>
        <dbReference type="Proteomes" id="UP001172102"/>
    </source>
</evidence>
<sequence>MDPAKDAAPKGHTRTRSAVKATRPRASTKGPLDAVDVPLTSPLSAQPQQQQQALHHHHHPSPLPRSTTHSPAPPSHPRMIPAPLGPSRSPVPIFVPGPISPLPRSAPHSPAPPRRTLPARPKDFSYLLRPDVYHAVAADNVPAAFRVASAKQPAPDTPIAELLARGQFRAAAAAAAATLTTPGRIAPGDGEAIFGLLYTRLACLMLVDATAVAAQEVKALEDLNSVFYLDEVTGVHLVPWALRVLIVRLQAMGFGDPRRAVMGYYELAREARMRLAEAMASHDNSERELWKERLADLGVRVAGALVEMNDLTGAAQHLASLKEGRESGKLTMAKALLWLHLGDAEAARRVVKAGEMGEKAEKVVAALCDMADGEYGAALARWEELDEQSNDEMIGVNRAVCLLYVGKMQEGKTLLEGLVASSRASHTLLFNLTTMYELCTEKARDLKIKLSETVAAMDESPSGWEKSNADFKL</sequence>